<name>A0A840TQ00_9BACT</name>
<protein>
    <submittedName>
        <fullName evidence="1">L-ascorbate metabolism protein UlaG (Beta-lactamase superfamily)</fullName>
    </submittedName>
</protein>
<dbReference type="EMBL" id="JACHGF010000005">
    <property type="protein sequence ID" value="MBB5285414.1"/>
    <property type="molecule type" value="Genomic_DNA"/>
</dbReference>
<comment type="caution">
    <text evidence="1">The sequence shown here is derived from an EMBL/GenBank/DDBJ whole genome shotgun (WGS) entry which is preliminary data.</text>
</comment>
<organism evidence="1 2">
    <name type="scientific">Rhabdobacter roseus</name>
    <dbReference type="NCBI Taxonomy" id="1655419"/>
    <lineage>
        <taxon>Bacteria</taxon>
        <taxon>Pseudomonadati</taxon>
        <taxon>Bacteroidota</taxon>
        <taxon>Cytophagia</taxon>
        <taxon>Cytophagales</taxon>
        <taxon>Cytophagaceae</taxon>
        <taxon>Rhabdobacter</taxon>
    </lineage>
</organism>
<dbReference type="Gene3D" id="3.60.15.10">
    <property type="entry name" value="Ribonuclease Z/Hydroxyacylglutathione hydrolase-like"/>
    <property type="match status" value="1"/>
</dbReference>
<dbReference type="Proteomes" id="UP000557307">
    <property type="component" value="Unassembled WGS sequence"/>
</dbReference>
<reference evidence="1 2" key="1">
    <citation type="submission" date="2020-08" db="EMBL/GenBank/DDBJ databases">
        <title>Genomic Encyclopedia of Type Strains, Phase IV (KMG-IV): sequencing the most valuable type-strain genomes for metagenomic binning, comparative biology and taxonomic classification.</title>
        <authorList>
            <person name="Goeker M."/>
        </authorList>
    </citation>
    <scope>NUCLEOTIDE SEQUENCE [LARGE SCALE GENOMIC DNA]</scope>
    <source>
        <strain evidence="1 2">DSM 105074</strain>
    </source>
</reference>
<gene>
    <name evidence="1" type="ORF">HNQ92_003571</name>
</gene>
<sequence>MQLIPAFQKDDAFLSEVRATASEKSGFRIWWLGQSGFLIQWQGKHLLFDPYLSDSLSRKYQGTDKPHVRMSERVVDPARLDFIDVVTSSHNHTDHLDADTLKPILRANPTLNLVIPEANRAFVAERLGCPDDFPIGLNDQQDRILQGFRLYGVPAAHNELERDALGQCKYLGYLVAFGPYRVYHSGDTLWFDGLAELLAPYQVDVAFLPINGNKPERRVAGNLSAEEAARLGKQIGAGLVIPHHYHLFTFNTEEPEVFVREAERYGTPFCVLRLGEKAVIA</sequence>
<dbReference type="SUPFAM" id="SSF56281">
    <property type="entry name" value="Metallo-hydrolase/oxidoreductase"/>
    <property type="match status" value="1"/>
</dbReference>
<keyword evidence="2" id="KW-1185">Reference proteome</keyword>
<evidence type="ECO:0000313" key="2">
    <source>
        <dbReference type="Proteomes" id="UP000557307"/>
    </source>
</evidence>
<dbReference type="PANTHER" id="PTHR43546">
    <property type="entry name" value="UPF0173 METAL-DEPENDENT HYDROLASE MJ1163-RELATED"/>
    <property type="match status" value="1"/>
</dbReference>
<proteinExistence type="predicted"/>
<accession>A0A840TQ00</accession>
<dbReference type="InterPro" id="IPR050114">
    <property type="entry name" value="UPF0173_UPF0282_UlaG_hydrolase"/>
</dbReference>
<dbReference type="AlphaFoldDB" id="A0A840TQ00"/>
<evidence type="ECO:0000313" key="1">
    <source>
        <dbReference type="EMBL" id="MBB5285414.1"/>
    </source>
</evidence>
<dbReference type="Pfam" id="PF13483">
    <property type="entry name" value="Lactamase_B_3"/>
    <property type="match status" value="1"/>
</dbReference>
<dbReference type="RefSeq" id="WP_184175524.1">
    <property type="nucleotide sequence ID" value="NZ_JACHGF010000005.1"/>
</dbReference>
<dbReference type="InterPro" id="IPR036866">
    <property type="entry name" value="RibonucZ/Hydroxyglut_hydro"/>
</dbReference>